<accession>A0A1Y6CVW3</accession>
<evidence type="ECO:0000259" key="2">
    <source>
        <dbReference type="Pfam" id="PF02657"/>
    </source>
</evidence>
<proteinExistence type="inferred from homology"/>
<feature type="domain" description="Fe-S metabolism associated" evidence="2">
    <location>
        <begin position="11"/>
        <end position="129"/>
    </location>
</feature>
<evidence type="ECO:0000313" key="3">
    <source>
        <dbReference type="EMBL" id="SMF82602.1"/>
    </source>
</evidence>
<organism evidence="3 4">
    <name type="scientific">Tistlia consotensis USBA 355</name>
    <dbReference type="NCBI Taxonomy" id="560819"/>
    <lineage>
        <taxon>Bacteria</taxon>
        <taxon>Pseudomonadati</taxon>
        <taxon>Pseudomonadota</taxon>
        <taxon>Alphaproteobacteria</taxon>
        <taxon>Rhodospirillales</taxon>
        <taxon>Rhodovibrionaceae</taxon>
        <taxon>Tistlia</taxon>
    </lineage>
</organism>
<reference evidence="3 4" key="1">
    <citation type="submission" date="2017-04" db="EMBL/GenBank/DDBJ databases">
        <authorList>
            <person name="Afonso C.L."/>
            <person name="Miller P.J."/>
            <person name="Scott M.A."/>
            <person name="Spackman E."/>
            <person name="Goraichik I."/>
            <person name="Dimitrov K.M."/>
            <person name="Suarez D.L."/>
            <person name="Swayne D.E."/>
        </authorList>
    </citation>
    <scope>NUCLEOTIDE SEQUENCE [LARGE SCALE GENOMIC DNA]</scope>
    <source>
        <strain evidence="3 4">USBA 355</strain>
    </source>
</reference>
<protein>
    <submittedName>
        <fullName evidence="3">Cysteine desulfuration protein SufE</fullName>
    </submittedName>
</protein>
<sequence>MSLERYQEFVEALEELDDEMRFEYILDLAREHKDAPFPEEAMTRENLMHGCQSRVWIIHEEKAGRHYFRGHSDGAIVNGLVHMMTDSFSGLTSEEIQALTLDHVRKLNLGALTTQRQVGMMAMLKHIQKLSRQAEAA</sequence>
<dbReference type="PANTHER" id="PTHR43597">
    <property type="entry name" value="SULFUR ACCEPTOR PROTEIN CSDE"/>
    <property type="match status" value="1"/>
</dbReference>
<name>A0A1Y6CVW3_9PROT</name>
<dbReference type="Gene3D" id="3.90.1010.10">
    <property type="match status" value="1"/>
</dbReference>
<dbReference type="PANTHER" id="PTHR43597:SF5">
    <property type="entry name" value="SUFE-LIKE PROTEIN 2, CHLOROPLASTIC"/>
    <property type="match status" value="1"/>
</dbReference>
<comment type="similarity">
    <text evidence="1">Belongs to the SufE family.</text>
</comment>
<gene>
    <name evidence="3" type="ORF">SAMN05428998_14720</name>
</gene>
<dbReference type="Proteomes" id="UP000192917">
    <property type="component" value="Unassembled WGS sequence"/>
</dbReference>
<dbReference type="SUPFAM" id="SSF82649">
    <property type="entry name" value="SufE/NifU"/>
    <property type="match status" value="1"/>
</dbReference>
<dbReference type="EMBL" id="FWZX01000047">
    <property type="protein sequence ID" value="SMF82602.1"/>
    <property type="molecule type" value="Genomic_DNA"/>
</dbReference>
<keyword evidence="4" id="KW-1185">Reference proteome</keyword>
<dbReference type="STRING" id="560819.SAMN05428998_14720"/>
<dbReference type="AlphaFoldDB" id="A0A1Y6CVW3"/>
<evidence type="ECO:0000256" key="1">
    <source>
        <dbReference type="ARBA" id="ARBA00010282"/>
    </source>
</evidence>
<dbReference type="InterPro" id="IPR003808">
    <property type="entry name" value="Fe-S_metab-assoc_dom"/>
</dbReference>
<dbReference type="RefSeq" id="WP_085126954.1">
    <property type="nucleotide sequence ID" value="NZ_FWZX01000047.1"/>
</dbReference>
<evidence type="ECO:0000313" key="4">
    <source>
        <dbReference type="Proteomes" id="UP000192917"/>
    </source>
</evidence>
<dbReference type="Pfam" id="PF02657">
    <property type="entry name" value="SufE"/>
    <property type="match status" value="1"/>
</dbReference>